<protein>
    <submittedName>
        <fullName evidence="2">Class I SAM-dependent methyltransferase</fullName>
        <ecNumber evidence="2">2.1.1.-</ecNumber>
    </submittedName>
</protein>
<evidence type="ECO:0000313" key="3">
    <source>
        <dbReference type="Proteomes" id="UP001595735"/>
    </source>
</evidence>
<organism evidence="2 3">
    <name type="scientific">Chryseobacterium tructae</name>
    <dbReference type="NCBI Taxonomy" id="1037380"/>
    <lineage>
        <taxon>Bacteria</taxon>
        <taxon>Pseudomonadati</taxon>
        <taxon>Bacteroidota</taxon>
        <taxon>Flavobacteriia</taxon>
        <taxon>Flavobacteriales</taxon>
        <taxon>Weeksellaceae</taxon>
        <taxon>Chryseobacterium group</taxon>
        <taxon>Chryseobacterium</taxon>
    </lineage>
</organism>
<dbReference type="CDD" id="cd02440">
    <property type="entry name" value="AdoMet_MTases"/>
    <property type="match status" value="1"/>
</dbReference>
<feature type="domain" description="Methyltransferase type 11" evidence="1">
    <location>
        <begin position="66"/>
        <end position="152"/>
    </location>
</feature>
<sequence length="238" mass="27993">MEVNKIEDLNRRFFQMMKTSILEYYSTLAESYDENRFGNSYGKYIDQQERSFLTSFFKDKKYTKVLDLGCGTGRLLNFATHGTDFSENMLNVARQKYPEKILTVGEISGIPFDEEFECIFCFHVIMHQNRKETKAFLDECYQKLGKKGTLIFDYPVKSRKKTISPQETWHAGNSFSISDIAELSKDQWNITNTSGILFFPIHRVPKAIRKFFLPLDNFLCHTFLKKWASYHICVLEKR</sequence>
<dbReference type="Pfam" id="PF08241">
    <property type="entry name" value="Methyltransf_11"/>
    <property type="match status" value="1"/>
</dbReference>
<dbReference type="GO" id="GO:0008168">
    <property type="term" value="F:methyltransferase activity"/>
    <property type="evidence" value="ECO:0007669"/>
    <property type="project" value="UniProtKB-KW"/>
</dbReference>
<dbReference type="Proteomes" id="UP001595735">
    <property type="component" value="Unassembled WGS sequence"/>
</dbReference>
<dbReference type="InterPro" id="IPR013216">
    <property type="entry name" value="Methyltransf_11"/>
</dbReference>
<dbReference type="PANTHER" id="PTHR42912">
    <property type="entry name" value="METHYLTRANSFERASE"/>
    <property type="match status" value="1"/>
</dbReference>
<comment type="caution">
    <text evidence="2">The sequence shown here is derived from an EMBL/GenBank/DDBJ whole genome shotgun (WGS) entry which is preliminary data.</text>
</comment>
<accession>A0ABV7XRM5</accession>
<evidence type="ECO:0000259" key="1">
    <source>
        <dbReference type="Pfam" id="PF08241"/>
    </source>
</evidence>
<dbReference type="SUPFAM" id="SSF53335">
    <property type="entry name" value="S-adenosyl-L-methionine-dependent methyltransferases"/>
    <property type="match status" value="1"/>
</dbReference>
<keyword evidence="2" id="KW-0808">Transferase</keyword>
<dbReference type="PANTHER" id="PTHR42912:SF80">
    <property type="entry name" value="METHYLTRANSFERASE DOMAIN-CONTAINING PROTEIN"/>
    <property type="match status" value="1"/>
</dbReference>
<keyword evidence="3" id="KW-1185">Reference proteome</keyword>
<dbReference type="EMBL" id="JBHRYO010000002">
    <property type="protein sequence ID" value="MFC3755656.1"/>
    <property type="molecule type" value="Genomic_DNA"/>
</dbReference>
<proteinExistence type="predicted"/>
<gene>
    <name evidence="2" type="ORF">ACFONJ_06735</name>
</gene>
<name>A0ABV7XRM5_9FLAO</name>
<dbReference type="InterPro" id="IPR050508">
    <property type="entry name" value="Methyltransf_Superfamily"/>
</dbReference>
<dbReference type="InterPro" id="IPR029063">
    <property type="entry name" value="SAM-dependent_MTases_sf"/>
</dbReference>
<dbReference type="Gene3D" id="3.40.50.150">
    <property type="entry name" value="Vaccinia Virus protein VP39"/>
    <property type="match status" value="1"/>
</dbReference>
<dbReference type="RefSeq" id="WP_290295692.1">
    <property type="nucleotide sequence ID" value="NZ_JAUFQR010000001.1"/>
</dbReference>
<evidence type="ECO:0000313" key="2">
    <source>
        <dbReference type="EMBL" id="MFC3755656.1"/>
    </source>
</evidence>
<dbReference type="GO" id="GO:0032259">
    <property type="term" value="P:methylation"/>
    <property type="evidence" value="ECO:0007669"/>
    <property type="project" value="UniProtKB-KW"/>
</dbReference>
<reference evidence="3" key="1">
    <citation type="journal article" date="2019" name="Int. J. Syst. Evol. Microbiol.">
        <title>The Global Catalogue of Microorganisms (GCM) 10K type strain sequencing project: providing services to taxonomists for standard genome sequencing and annotation.</title>
        <authorList>
            <consortium name="The Broad Institute Genomics Platform"/>
            <consortium name="The Broad Institute Genome Sequencing Center for Infectious Disease"/>
            <person name="Wu L."/>
            <person name="Ma J."/>
        </authorList>
    </citation>
    <scope>NUCLEOTIDE SEQUENCE [LARGE SCALE GENOMIC DNA]</scope>
    <source>
        <strain evidence="3">CECT 7798</strain>
    </source>
</reference>
<dbReference type="EC" id="2.1.1.-" evidence="2"/>
<keyword evidence="2" id="KW-0489">Methyltransferase</keyword>